<name>A0A4V1AIE0_9LACO</name>
<dbReference type="EMBL" id="CP037940">
    <property type="protein sequence ID" value="QBO35175.1"/>
    <property type="molecule type" value="Genomic_DNA"/>
</dbReference>
<evidence type="ECO:0000313" key="3">
    <source>
        <dbReference type="Proteomes" id="UP000292886"/>
    </source>
</evidence>
<evidence type="ECO:0000313" key="2">
    <source>
        <dbReference type="EMBL" id="QBO35175.1"/>
    </source>
</evidence>
<keyword evidence="1" id="KW-0472">Membrane</keyword>
<dbReference type="Proteomes" id="UP000292886">
    <property type="component" value="Chromosome"/>
</dbReference>
<keyword evidence="3" id="KW-1185">Reference proteome</keyword>
<feature type="transmembrane region" description="Helical" evidence="1">
    <location>
        <begin position="56"/>
        <end position="76"/>
    </location>
</feature>
<protein>
    <submittedName>
        <fullName evidence="2">Uncharacterized protein</fullName>
    </submittedName>
</protein>
<feature type="transmembrane region" description="Helical" evidence="1">
    <location>
        <begin position="24"/>
        <end position="44"/>
    </location>
</feature>
<organism evidence="2 3">
    <name type="scientific">Periweissella cryptocerci</name>
    <dbReference type="NCBI Taxonomy" id="2506420"/>
    <lineage>
        <taxon>Bacteria</taxon>
        <taxon>Bacillati</taxon>
        <taxon>Bacillota</taxon>
        <taxon>Bacilli</taxon>
        <taxon>Lactobacillales</taxon>
        <taxon>Lactobacillaceae</taxon>
        <taxon>Periweissella</taxon>
    </lineage>
</organism>
<keyword evidence="1" id="KW-1133">Transmembrane helix</keyword>
<sequence>MMTTEQNTATTFTDSQKHKAKRTAIILGIASLVWMVVVTISGRIGDTGDITLGRTIFDSIMAVSIVSVAFDLVRIYMKTNRKQFRQPMIYLAGFHVVTLIIGIIGAR</sequence>
<evidence type="ECO:0000256" key="1">
    <source>
        <dbReference type="SAM" id="Phobius"/>
    </source>
</evidence>
<accession>A0A4V1AIE0</accession>
<dbReference type="KEGG" id="wei:EQG49_01245"/>
<keyword evidence="1" id="KW-0812">Transmembrane</keyword>
<dbReference type="AlphaFoldDB" id="A0A4V1AIE0"/>
<dbReference type="RefSeq" id="WP_133362255.1">
    <property type="nucleotide sequence ID" value="NZ_CP037940.1"/>
</dbReference>
<reference evidence="3" key="1">
    <citation type="submission" date="2019-03" db="EMBL/GenBank/DDBJ databases">
        <title>Weissella sp. 26KH-42 Genome sequencing.</title>
        <authorList>
            <person name="Heo J."/>
            <person name="Kim S.-J."/>
            <person name="Kim J.-S."/>
            <person name="Hong S.-B."/>
            <person name="Kwon S.-W."/>
        </authorList>
    </citation>
    <scope>NUCLEOTIDE SEQUENCE [LARGE SCALE GENOMIC DNA]</scope>
    <source>
        <strain evidence="3">26KH-42</strain>
    </source>
</reference>
<feature type="transmembrane region" description="Helical" evidence="1">
    <location>
        <begin position="88"/>
        <end position="106"/>
    </location>
</feature>
<gene>
    <name evidence="2" type="ORF">EQG49_01245</name>
</gene>
<proteinExistence type="predicted"/>